<proteinExistence type="predicted"/>
<name>A0ABY5GBZ5_9GAMM</name>
<dbReference type="InterPro" id="IPR050445">
    <property type="entry name" value="Bact_polysacc_biosynth/exp"/>
</dbReference>
<feature type="transmembrane region" description="Helical" evidence="3">
    <location>
        <begin position="423"/>
        <end position="449"/>
    </location>
</feature>
<evidence type="ECO:0000256" key="2">
    <source>
        <dbReference type="SAM" id="MobiDB-lite"/>
    </source>
</evidence>
<evidence type="ECO:0000256" key="1">
    <source>
        <dbReference type="SAM" id="Coils"/>
    </source>
</evidence>
<keyword evidence="3" id="KW-0472">Membrane</keyword>
<keyword evidence="3" id="KW-0812">Transmembrane</keyword>
<sequence length="524" mass="60480">MRQRFFAQLYPVLQALWKYRYLIVLPMMILPFVATFINGLKPKHYYSHTTILVQETALMNPFLEDLSISFHLEERMEALRVMIHSRYILNEVIHSLALAPANNPNELNRMRNKLSGGLRLSLAGSDLIKIGLSWDRPEQMVPILEAVSKQFLERLQAPGKTSVSSSEQFLEQQLKQTQAELEAAEQTLANFKRDNIDNLPQIQGNQTQNVSQLESQLRETELALRQAEIERKVLKKRLINANPVMSLLEEELIQAEARLTILRARYTDNHSEVKAVLRRVNTLRQESKRLLARQNSLSETELNQLWTVAANLGDHPDTASRPLLISQLEQYQQAESHIESLQQKLLVLRDQIQTLTRKRSEFAELEKSLKSLERNFDVKEKIYNRLLERYEMAQVTGELGRFEEQDKLKIIDIPYTPTQPTNWPWWISFILGIVGGLGLGLSMTTLMVLTDTRIYATEQVQRITRTAVLGRIPAFRRTDEEHTHENASFCSNHPNRPAPSSRRHRSPVPEHVTPRDMPDVPGRP</sequence>
<dbReference type="RefSeq" id="WP_255387943.1">
    <property type="nucleotide sequence ID" value="NZ_CP101508.1"/>
</dbReference>
<protein>
    <submittedName>
        <fullName evidence="4">Sugar transporter</fullName>
    </submittedName>
</protein>
<keyword evidence="4" id="KW-0762">Sugar transport</keyword>
<feature type="coiled-coil region" evidence="1">
    <location>
        <begin position="324"/>
        <end position="389"/>
    </location>
</feature>
<dbReference type="EMBL" id="CP101508">
    <property type="protein sequence ID" value="UTV26735.1"/>
    <property type="molecule type" value="Genomic_DNA"/>
</dbReference>
<keyword evidence="5" id="KW-1185">Reference proteome</keyword>
<reference evidence="4" key="1">
    <citation type="submission" date="2022-07" db="EMBL/GenBank/DDBJ databases">
        <title>Genome sequencing of Photobacterium atrarenae GJH2-4.</title>
        <authorList>
            <person name="Park S.-J."/>
        </authorList>
    </citation>
    <scope>NUCLEOTIDE SEQUENCE</scope>
    <source>
        <strain evidence="4">GJH2-4</strain>
    </source>
</reference>
<feature type="coiled-coil region" evidence="1">
    <location>
        <begin position="167"/>
        <end position="293"/>
    </location>
</feature>
<evidence type="ECO:0000313" key="5">
    <source>
        <dbReference type="Proteomes" id="UP001057998"/>
    </source>
</evidence>
<evidence type="ECO:0000256" key="3">
    <source>
        <dbReference type="SAM" id="Phobius"/>
    </source>
</evidence>
<dbReference type="Proteomes" id="UP001057998">
    <property type="component" value="Chromosome 1"/>
</dbReference>
<organism evidence="4 5">
    <name type="scientific">Photobacterium atrarenae</name>
    <dbReference type="NCBI Taxonomy" id="865757"/>
    <lineage>
        <taxon>Bacteria</taxon>
        <taxon>Pseudomonadati</taxon>
        <taxon>Pseudomonadota</taxon>
        <taxon>Gammaproteobacteria</taxon>
        <taxon>Vibrionales</taxon>
        <taxon>Vibrionaceae</taxon>
        <taxon>Photobacterium</taxon>
    </lineage>
</organism>
<keyword evidence="4" id="KW-0813">Transport</keyword>
<gene>
    <name evidence="4" type="ORF">NNL38_10235</name>
</gene>
<dbReference type="PANTHER" id="PTHR32309:SF31">
    <property type="entry name" value="CAPSULAR EXOPOLYSACCHARIDE FAMILY"/>
    <property type="match status" value="1"/>
</dbReference>
<feature type="region of interest" description="Disordered" evidence="2">
    <location>
        <begin position="480"/>
        <end position="524"/>
    </location>
</feature>
<keyword evidence="1" id="KW-0175">Coiled coil</keyword>
<feature type="transmembrane region" description="Helical" evidence="3">
    <location>
        <begin position="21"/>
        <end position="40"/>
    </location>
</feature>
<dbReference type="PANTHER" id="PTHR32309">
    <property type="entry name" value="TYROSINE-PROTEIN KINASE"/>
    <property type="match status" value="1"/>
</dbReference>
<keyword evidence="3" id="KW-1133">Transmembrane helix</keyword>
<feature type="compositionally biased region" description="Low complexity" evidence="2">
    <location>
        <begin position="491"/>
        <end position="500"/>
    </location>
</feature>
<evidence type="ECO:0000313" key="4">
    <source>
        <dbReference type="EMBL" id="UTV26735.1"/>
    </source>
</evidence>
<accession>A0ABY5GBZ5</accession>